<dbReference type="InterPro" id="IPR036938">
    <property type="entry name" value="PAP2/HPO_sf"/>
</dbReference>
<feature type="transmembrane region" description="Helical" evidence="2">
    <location>
        <begin position="153"/>
        <end position="177"/>
    </location>
</feature>
<dbReference type="RefSeq" id="WP_344440389.1">
    <property type="nucleotide sequence ID" value="NZ_BAAALF010000015.1"/>
</dbReference>
<proteinExistence type="predicted"/>
<dbReference type="SUPFAM" id="SSF48317">
    <property type="entry name" value="Acid phosphatase/Vanadium-dependent haloperoxidase"/>
    <property type="match status" value="1"/>
</dbReference>
<evidence type="ECO:0000256" key="2">
    <source>
        <dbReference type="SAM" id="Phobius"/>
    </source>
</evidence>
<keyword evidence="2" id="KW-0472">Membrane</keyword>
<dbReference type="EMBL" id="BAAALF010000015">
    <property type="protein sequence ID" value="GAA1225256.1"/>
    <property type="molecule type" value="Genomic_DNA"/>
</dbReference>
<feature type="transmembrane region" description="Helical" evidence="2">
    <location>
        <begin position="184"/>
        <end position="206"/>
    </location>
</feature>
<feature type="transmembrane region" description="Helical" evidence="2">
    <location>
        <begin position="44"/>
        <end position="63"/>
    </location>
</feature>
<protein>
    <recommendedName>
        <fullName evidence="5">PAP2 superfamily protein</fullName>
    </recommendedName>
</protein>
<sequence>MHNQEQPIAARTRSDAASAGLRAGSGRRSESASFHGRVTRLRPALWFLLALAGLYGLAVWSAIGQSTENALVGGQTGGAAILHWSLAAGLPPLKRGSAALAGGVLLIAAVALLRRRWREGAAGIGIAVATVATAMTLHAVLPRPGLVPASQALTGASFPSGTTAITAGLALGAAVVASPSARPYVAALGALWLAVTAGAVQALSWHRPGDDLGATLLACACHATATALLPRGEPGVRGDRGERAGARRSRALPPLALAAAAALPASGREDSIVRPLVFAGAAFTCAALVWITATGHSLRPGRLGPLRGRGQRIAQGCPRGDAQLGEHPVQV</sequence>
<dbReference type="Gene3D" id="1.20.144.10">
    <property type="entry name" value="Phosphatidic acid phosphatase type 2/haloperoxidase"/>
    <property type="match status" value="1"/>
</dbReference>
<feature type="compositionally biased region" description="Low complexity" evidence="1">
    <location>
        <begin position="15"/>
        <end position="26"/>
    </location>
</feature>
<keyword evidence="4" id="KW-1185">Reference proteome</keyword>
<dbReference type="Proteomes" id="UP001500037">
    <property type="component" value="Unassembled WGS sequence"/>
</dbReference>
<feature type="transmembrane region" description="Helical" evidence="2">
    <location>
        <begin position="120"/>
        <end position="141"/>
    </location>
</feature>
<evidence type="ECO:0000256" key="1">
    <source>
        <dbReference type="SAM" id="MobiDB-lite"/>
    </source>
</evidence>
<keyword evidence="2" id="KW-1133">Transmembrane helix</keyword>
<keyword evidence="2" id="KW-0812">Transmembrane</keyword>
<name>A0ABN1VZ76_9ACTN</name>
<accession>A0ABN1VZ76</accession>
<reference evidence="3 4" key="1">
    <citation type="journal article" date="2019" name="Int. J. Syst. Evol. Microbiol.">
        <title>The Global Catalogue of Microorganisms (GCM) 10K type strain sequencing project: providing services to taxonomists for standard genome sequencing and annotation.</title>
        <authorList>
            <consortium name="The Broad Institute Genomics Platform"/>
            <consortium name="The Broad Institute Genome Sequencing Center for Infectious Disease"/>
            <person name="Wu L."/>
            <person name="Ma J."/>
        </authorList>
    </citation>
    <scope>NUCLEOTIDE SEQUENCE [LARGE SCALE GENOMIC DNA]</scope>
    <source>
        <strain evidence="3 4">JCM 13004</strain>
    </source>
</reference>
<feature type="region of interest" description="Disordered" evidence="1">
    <location>
        <begin position="1"/>
        <end position="29"/>
    </location>
</feature>
<organism evidence="3 4">
    <name type="scientific">Kitasatospora nipponensis</name>
    <dbReference type="NCBI Taxonomy" id="258049"/>
    <lineage>
        <taxon>Bacteria</taxon>
        <taxon>Bacillati</taxon>
        <taxon>Actinomycetota</taxon>
        <taxon>Actinomycetes</taxon>
        <taxon>Kitasatosporales</taxon>
        <taxon>Streptomycetaceae</taxon>
        <taxon>Kitasatospora</taxon>
    </lineage>
</organism>
<feature type="transmembrane region" description="Helical" evidence="2">
    <location>
        <begin position="273"/>
        <end position="293"/>
    </location>
</feature>
<evidence type="ECO:0008006" key="5">
    <source>
        <dbReference type="Google" id="ProtNLM"/>
    </source>
</evidence>
<evidence type="ECO:0000313" key="4">
    <source>
        <dbReference type="Proteomes" id="UP001500037"/>
    </source>
</evidence>
<gene>
    <name evidence="3" type="ORF">GCM10009665_14480</name>
</gene>
<evidence type="ECO:0000313" key="3">
    <source>
        <dbReference type="EMBL" id="GAA1225256.1"/>
    </source>
</evidence>
<comment type="caution">
    <text evidence="3">The sequence shown here is derived from an EMBL/GenBank/DDBJ whole genome shotgun (WGS) entry which is preliminary data.</text>
</comment>
<feature type="transmembrane region" description="Helical" evidence="2">
    <location>
        <begin position="96"/>
        <end position="113"/>
    </location>
</feature>